<protein>
    <submittedName>
        <fullName evidence="2">Uncharacterized protein</fullName>
    </submittedName>
</protein>
<organism evidence="2 3">
    <name type="scientific">Spodoptera exigua</name>
    <name type="common">Beet armyworm</name>
    <name type="synonym">Noctua fulgens</name>
    <dbReference type="NCBI Taxonomy" id="7107"/>
    <lineage>
        <taxon>Eukaryota</taxon>
        <taxon>Metazoa</taxon>
        <taxon>Ecdysozoa</taxon>
        <taxon>Arthropoda</taxon>
        <taxon>Hexapoda</taxon>
        <taxon>Insecta</taxon>
        <taxon>Pterygota</taxon>
        <taxon>Neoptera</taxon>
        <taxon>Endopterygota</taxon>
        <taxon>Lepidoptera</taxon>
        <taxon>Glossata</taxon>
        <taxon>Ditrysia</taxon>
        <taxon>Noctuoidea</taxon>
        <taxon>Noctuidae</taxon>
        <taxon>Amphipyrinae</taxon>
        <taxon>Spodoptera</taxon>
    </lineage>
</organism>
<evidence type="ECO:0000313" key="2">
    <source>
        <dbReference type="EMBL" id="KAF9423201.1"/>
    </source>
</evidence>
<accession>A0A835GSK6</accession>
<evidence type="ECO:0000256" key="1">
    <source>
        <dbReference type="SAM" id="Phobius"/>
    </source>
</evidence>
<sequence length="101" mass="11414">MGSLSIAYSPTFIAIFFLCSYSYCEPDRDRRFIVLGDNNIGIALSFGGSIGSGVISSSKFKRKSFNARHGCTKKLNRGHAYNRHGSRIWLPWWSPPHIFIK</sequence>
<dbReference type="Proteomes" id="UP000648187">
    <property type="component" value="Unassembled WGS sequence"/>
</dbReference>
<keyword evidence="3" id="KW-1185">Reference proteome</keyword>
<reference evidence="2" key="1">
    <citation type="submission" date="2020-08" db="EMBL/GenBank/DDBJ databases">
        <title>Spodoptera exigua strain:BAW_Kor-Di-RS1 Genome sequencing and assembly.</title>
        <authorList>
            <person name="Kim J."/>
            <person name="Nam H.Y."/>
            <person name="Kwon M."/>
            <person name="Choi J.H."/>
            <person name="Cho S.R."/>
            <person name="Kim G.-H."/>
        </authorList>
    </citation>
    <scope>NUCLEOTIDE SEQUENCE</scope>
    <source>
        <strain evidence="2">BAW_Kor-Di-RS1</strain>
        <tissue evidence="2">Whole-body</tissue>
    </source>
</reference>
<evidence type="ECO:0000313" key="3">
    <source>
        <dbReference type="Proteomes" id="UP000648187"/>
    </source>
</evidence>
<comment type="caution">
    <text evidence="2">The sequence shown here is derived from an EMBL/GenBank/DDBJ whole genome shotgun (WGS) entry which is preliminary data.</text>
</comment>
<keyword evidence="1" id="KW-1133">Transmembrane helix</keyword>
<feature type="transmembrane region" description="Helical" evidence="1">
    <location>
        <begin position="6"/>
        <end position="24"/>
    </location>
</feature>
<proteinExistence type="predicted"/>
<keyword evidence="1" id="KW-0472">Membrane</keyword>
<name>A0A835GSK6_SPOEX</name>
<dbReference type="EMBL" id="JACKWZ010000010">
    <property type="protein sequence ID" value="KAF9423201.1"/>
    <property type="molecule type" value="Genomic_DNA"/>
</dbReference>
<keyword evidence="1" id="KW-0812">Transmembrane</keyword>
<dbReference type="AlphaFoldDB" id="A0A835GSK6"/>
<gene>
    <name evidence="2" type="ORF">HW555_001270</name>
</gene>